<organism evidence="1 2">
    <name type="scientific">Seminavis robusta</name>
    <dbReference type="NCBI Taxonomy" id="568900"/>
    <lineage>
        <taxon>Eukaryota</taxon>
        <taxon>Sar</taxon>
        <taxon>Stramenopiles</taxon>
        <taxon>Ochrophyta</taxon>
        <taxon>Bacillariophyta</taxon>
        <taxon>Bacillariophyceae</taxon>
        <taxon>Bacillariophycidae</taxon>
        <taxon>Naviculales</taxon>
        <taxon>Naviculaceae</taxon>
        <taxon>Seminavis</taxon>
    </lineage>
</organism>
<dbReference type="Proteomes" id="UP001153069">
    <property type="component" value="Unassembled WGS sequence"/>
</dbReference>
<dbReference type="EMBL" id="CAICTM010000569">
    <property type="protein sequence ID" value="CAB9513080.1"/>
    <property type="molecule type" value="Genomic_DNA"/>
</dbReference>
<proteinExistence type="predicted"/>
<dbReference type="AlphaFoldDB" id="A0A9N8E6N4"/>
<accession>A0A9N8E6N4</accession>
<reference evidence="1" key="1">
    <citation type="submission" date="2020-06" db="EMBL/GenBank/DDBJ databases">
        <authorList>
            <consortium name="Plant Systems Biology data submission"/>
        </authorList>
    </citation>
    <scope>NUCLEOTIDE SEQUENCE</scope>
    <source>
        <strain evidence="1">D6</strain>
    </source>
</reference>
<name>A0A9N8E6N4_9STRA</name>
<sequence length="68" mass="7739">MRDKTRALPVSTNKVLRTGRAFTAARPNSRKAWYQDSGKVSWFGIPSVVSRDPHVENIFDSLRNSCKM</sequence>
<gene>
    <name evidence="1" type="ORF">SEMRO_570_G168500.1</name>
</gene>
<comment type="caution">
    <text evidence="1">The sequence shown here is derived from an EMBL/GenBank/DDBJ whole genome shotgun (WGS) entry which is preliminary data.</text>
</comment>
<protein>
    <submittedName>
        <fullName evidence="1">Uncharacterized protein</fullName>
    </submittedName>
</protein>
<evidence type="ECO:0000313" key="1">
    <source>
        <dbReference type="EMBL" id="CAB9513080.1"/>
    </source>
</evidence>
<keyword evidence="2" id="KW-1185">Reference proteome</keyword>
<evidence type="ECO:0000313" key="2">
    <source>
        <dbReference type="Proteomes" id="UP001153069"/>
    </source>
</evidence>